<dbReference type="InterPro" id="IPR006311">
    <property type="entry name" value="TAT_signal"/>
</dbReference>
<evidence type="ECO:0000313" key="1">
    <source>
        <dbReference type="EMBL" id="MFC7255888.1"/>
    </source>
</evidence>
<organism evidence="1 2">
    <name type="scientific">Haloplanus litoreus</name>
    <dbReference type="NCBI Taxonomy" id="767515"/>
    <lineage>
        <taxon>Archaea</taxon>
        <taxon>Methanobacteriati</taxon>
        <taxon>Methanobacteriota</taxon>
        <taxon>Stenosarchaea group</taxon>
        <taxon>Halobacteria</taxon>
        <taxon>Halobacteriales</taxon>
        <taxon>Haloferacaceae</taxon>
        <taxon>Haloplanus</taxon>
    </lineage>
</organism>
<dbReference type="GeneID" id="96954266"/>
<evidence type="ECO:0000313" key="2">
    <source>
        <dbReference type="Proteomes" id="UP001596434"/>
    </source>
</evidence>
<dbReference type="Proteomes" id="UP001596434">
    <property type="component" value="Unassembled WGS sequence"/>
</dbReference>
<reference evidence="1 2" key="1">
    <citation type="journal article" date="2019" name="Int. J. Syst. Evol. Microbiol.">
        <title>The Global Catalogue of Microorganisms (GCM) 10K type strain sequencing project: providing services to taxonomists for standard genome sequencing and annotation.</title>
        <authorList>
            <consortium name="The Broad Institute Genomics Platform"/>
            <consortium name="The Broad Institute Genome Sequencing Center for Infectious Disease"/>
            <person name="Wu L."/>
            <person name="Ma J."/>
        </authorList>
    </citation>
    <scope>NUCLEOTIDE SEQUENCE [LARGE SCALE GENOMIC DNA]</scope>
    <source>
        <strain evidence="1 2">GX21</strain>
    </source>
</reference>
<keyword evidence="2" id="KW-1185">Reference proteome</keyword>
<sequence length="187" mass="19833">MSRHTAVGTTRRRVLLGTAAAVALAGCSGTDDRPEPISLSDAGSCDQCGMVIDQHPGPSGQTYYQENSPEGHDPPARFCSTICTFRHRYETEPQGWRPQVTYLTDYSAVDYGISESDGTRVISAHLAAETFVPTEDLEVVAGTDVEGAMGPALVPFSDGEDAEAFASEYGGDVIAAEDISQELVARG</sequence>
<dbReference type="AlphaFoldDB" id="A0ABD6A0T6"/>
<dbReference type="PROSITE" id="PS51318">
    <property type="entry name" value="TAT"/>
    <property type="match status" value="1"/>
</dbReference>
<dbReference type="InterPro" id="IPR008719">
    <property type="entry name" value="N2O_reductase_NosL"/>
</dbReference>
<dbReference type="PROSITE" id="PS51257">
    <property type="entry name" value="PROKAR_LIPOPROTEIN"/>
    <property type="match status" value="1"/>
</dbReference>
<dbReference type="Pfam" id="PF05573">
    <property type="entry name" value="NosL"/>
    <property type="match status" value="1"/>
</dbReference>
<dbReference type="EMBL" id="JBHTAT010000001">
    <property type="protein sequence ID" value="MFC7255888.1"/>
    <property type="molecule type" value="Genomic_DNA"/>
</dbReference>
<gene>
    <name evidence="1" type="ORF">ACFQKE_11405</name>
</gene>
<dbReference type="Gene3D" id="3.30.70.2050">
    <property type="match status" value="1"/>
</dbReference>
<dbReference type="PANTHER" id="PTHR41247">
    <property type="entry name" value="HTH-TYPE TRANSCRIPTIONAL REPRESSOR YCNK"/>
    <property type="match status" value="1"/>
</dbReference>
<dbReference type="RefSeq" id="WP_379704237.1">
    <property type="nucleotide sequence ID" value="NZ_JBHTAT010000001.1"/>
</dbReference>
<proteinExistence type="predicted"/>
<comment type="caution">
    <text evidence="1">The sequence shown here is derived from an EMBL/GenBank/DDBJ whole genome shotgun (WGS) entry which is preliminary data.</text>
</comment>
<dbReference type="PANTHER" id="PTHR41247:SF1">
    <property type="entry name" value="HTH-TYPE TRANSCRIPTIONAL REPRESSOR YCNK"/>
    <property type="match status" value="1"/>
</dbReference>
<name>A0ABD6A0T6_9EURY</name>
<dbReference type="SUPFAM" id="SSF160387">
    <property type="entry name" value="NosL/MerB-like"/>
    <property type="match status" value="1"/>
</dbReference>
<protein>
    <submittedName>
        <fullName evidence="1">Nitrous oxide reductase accessory protein NosL</fullName>
    </submittedName>
</protein>
<accession>A0ABD6A0T6</accession>